<keyword evidence="2" id="KW-0812">Transmembrane</keyword>
<dbReference type="Gene3D" id="1.20.140.150">
    <property type="match status" value="1"/>
</dbReference>
<proteinExistence type="predicted"/>
<dbReference type="EMBL" id="AZIL01000523">
    <property type="protein sequence ID" value="EWM27064.1"/>
    <property type="molecule type" value="Genomic_DNA"/>
</dbReference>
<protein>
    <submittedName>
        <fullName evidence="3">Uncharacterized protein</fullName>
    </submittedName>
</protein>
<keyword evidence="2" id="KW-1133">Transmembrane helix</keyword>
<feature type="region of interest" description="Disordered" evidence="1">
    <location>
        <begin position="244"/>
        <end position="268"/>
    </location>
</feature>
<dbReference type="Proteomes" id="UP000019335">
    <property type="component" value="Chromosome 7"/>
</dbReference>
<accession>W7U308</accession>
<gene>
    <name evidence="3" type="ORF">Naga_100056g5</name>
</gene>
<keyword evidence="2" id="KW-0472">Membrane</keyword>
<feature type="transmembrane region" description="Helical" evidence="2">
    <location>
        <begin position="30"/>
        <end position="51"/>
    </location>
</feature>
<feature type="transmembrane region" description="Helical" evidence="2">
    <location>
        <begin position="103"/>
        <end position="131"/>
    </location>
</feature>
<evidence type="ECO:0000313" key="3">
    <source>
        <dbReference type="EMBL" id="EWM27064.1"/>
    </source>
</evidence>
<organism evidence="3 4">
    <name type="scientific">Nannochloropsis gaditana</name>
    <dbReference type="NCBI Taxonomy" id="72520"/>
    <lineage>
        <taxon>Eukaryota</taxon>
        <taxon>Sar</taxon>
        <taxon>Stramenopiles</taxon>
        <taxon>Ochrophyta</taxon>
        <taxon>Eustigmatophyceae</taxon>
        <taxon>Eustigmatales</taxon>
        <taxon>Monodopsidaceae</taxon>
        <taxon>Nannochloropsis</taxon>
    </lineage>
</organism>
<comment type="caution">
    <text evidence="3">The sequence shown here is derived from an EMBL/GenBank/DDBJ whole genome shotgun (WGS) entry which is preliminary data.</text>
</comment>
<dbReference type="AlphaFoldDB" id="W7U308"/>
<feature type="transmembrane region" description="Helical" evidence="2">
    <location>
        <begin position="185"/>
        <end position="207"/>
    </location>
</feature>
<reference evidence="3 4" key="1">
    <citation type="journal article" date="2014" name="Mol. Plant">
        <title>Chromosome Scale Genome Assembly and Transcriptome Profiling of Nannochloropsis gaditana in Nitrogen Depletion.</title>
        <authorList>
            <person name="Corteggiani Carpinelli E."/>
            <person name="Telatin A."/>
            <person name="Vitulo N."/>
            <person name="Forcato C."/>
            <person name="D'Angelo M."/>
            <person name="Schiavon R."/>
            <person name="Vezzi A."/>
            <person name="Giacometti G.M."/>
            <person name="Morosinotto T."/>
            <person name="Valle G."/>
        </authorList>
    </citation>
    <scope>NUCLEOTIDE SEQUENCE [LARGE SCALE GENOMIC DNA]</scope>
    <source>
        <strain evidence="3 4">B-31</strain>
    </source>
</reference>
<name>W7U308_9STRA</name>
<evidence type="ECO:0000256" key="2">
    <source>
        <dbReference type="SAM" id="Phobius"/>
    </source>
</evidence>
<feature type="transmembrane region" description="Helical" evidence="2">
    <location>
        <begin position="143"/>
        <end position="165"/>
    </location>
</feature>
<evidence type="ECO:0000313" key="4">
    <source>
        <dbReference type="Proteomes" id="UP000019335"/>
    </source>
</evidence>
<sequence length="361" mass="38988">MPRPSQHLSTCSPSWLSPNSRLKQITAKRVFLATFIIATLAWGLGLAAVLLPEWTVEDANVQSTLDAHIGLFETIYHVGEVRESSTPRFCNGLGPMYSTEKCVWWRISQITALLSLGMGYTGVLLLFLVIGSSWIRPQHVYSLAAWVWNIFLFAGVCGIGSAAAWNLLVLAFLRDHRELQDGYSVHMGLSMFVMAAMGAVFISLPLWRMVFERCILTWSSSSGTLAGRMWPFATRNASLESAGSSKIQSGNFPGHKSGQGSGSGCARTGNALVNEEEGVVEAKSSRGCAGARSPRRGVASYCGGNQPNILETWNSQEIRHLNECGKVAGSQSAGMGEGKETSEIGLEEGNTFMGITSPLSQ</sequence>
<evidence type="ECO:0000256" key="1">
    <source>
        <dbReference type="SAM" id="MobiDB-lite"/>
    </source>
</evidence>
<keyword evidence="4" id="KW-1185">Reference proteome</keyword>